<keyword evidence="3" id="KW-1185">Reference proteome</keyword>
<keyword evidence="1" id="KW-0472">Membrane</keyword>
<dbReference type="InterPro" id="IPR045519">
    <property type="entry name" value="DUF6476"/>
</dbReference>
<dbReference type="EMBL" id="JAJISD010000001">
    <property type="protein sequence ID" value="MCC8428108.1"/>
    <property type="molecule type" value="Genomic_DNA"/>
</dbReference>
<comment type="caution">
    <text evidence="2">The sequence shown here is derived from an EMBL/GenBank/DDBJ whole genome shotgun (WGS) entry which is preliminary data.</text>
</comment>
<organism evidence="2 3">
    <name type="scientific">Reyranella aquatilis</name>
    <dbReference type="NCBI Taxonomy" id="2035356"/>
    <lineage>
        <taxon>Bacteria</taxon>
        <taxon>Pseudomonadati</taxon>
        <taxon>Pseudomonadota</taxon>
        <taxon>Alphaproteobacteria</taxon>
        <taxon>Hyphomicrobiales</taxon>
        <taxon>Reyranellaceae</taxon>
        <taxon>Reyranella</taxon>
    </lineage>
</organism>
<keyword evidence="1" id="KW-1133">Transmembrane helix</keyword>
<reference evidence="2 3" key="1">
    <citation type="submission" date="2021-11" db="EMBL/GenBank/DDBJ databases">
        <authorList>
            <person name="Lee D.-H."/>
            <person name="Kim S.-B."/>
        </authorList>
    </citation>
    <scope>NUCLEOTIDE SEQUENCE [LARGE SCALE GENOMIC DNA]</scope>
    <source>
        <strain evidence="2 3">KCTC 52223</strain>
    </source>
</reference>
<dbReference type="RefSeq" id="WP_230549307.1">
    <property type="nucleotide sequence ID" value="NZ_JAJISD010000001.1"/>
</dbReference>
<accession>A0ABS8KPW2</accession>
<feature type="transmembrane region" description="Helical" evidence="1">
    <location>
        <begin position="12"/>
        <end position="33"/>
    </location>
</feature>
<evidence type="ECO:0000313" key="3">
    <source>
        <dbReference type="Proteomes" id="UP001198862"/>
    </source>
</evidence>
<evidence type="ECO:0000256" key="1">
    <source>
        <dbReference type="SAM" id="Phobius"/>
    </source>
</evidence>
<proteinExistence type="predicted"/>
<sequence length="113" mass="11410">MASPAQASAPLWLKVLVIGMGLLIVVGFVVAVAEIARRISTPNAAYSPASGGAGGFAERIALPSGARVVSMTAVGDRLVVHVESQGGPSSAYVVDPRNGALLGKIEFPPSASR</sequence>
<keyword evidence="1" id="KW-0812">Transmembrane</keyword>
<dbReference type="Pfam" id="PF20082">
    <property type="entry name" value="DUF6476"/>
    <property type="match status" value="1"/>
</dbReference>
<evidence type="ECO:0000313" key="2">
    <source>
        <dbReference type="EMBL" id="MCC8428108.1"/>
    </source>
</evidence>
<dbReference type="Proteomes" id="UP001198862">
    <property type="component" value="Unassembled WGS sequence"/>
</dbReference>
<gene>
    <name evidence="2" type="ORF">LJ725_03955</name>
</gene>
<name>A0ABS8KPW2_9HYPH</name>
<protein>
    <submittedName>
        <fullName evidence="2">DUF6476 family protein</fullName>
    </submittedName>
</protein>